<reference evidence="1 2" key="1">
    <citation type="submission" date="2021-03" db="EMBL/GenBank/DDBJ databases">
        <title>Genomic Encyclopedia of Type Strains, Phase IV (KMG-IV): sequencing the most valuable type-strain genomes for metagenomic binning, comparative biology and taxonomic classification.</title>
        <authorList>
            <person name="Goeker M."/>
        </authorList>
    </citation>
    <scope>NUCLEOTIDE SEQUENCE [LARGE SCALE GENOMIC DNA]</scope>
    <source>
        <strain evidence="1 2">DSM 26048</strain>
    </source>
</reference>
<evidence type="ECO:0000313" key="2">
    <source>
        <dbReference type="Proteomes" id="UP001519287"/>
    </source>
</evidence>
<accession>A0ABS4IY64</accession>
<dbReference type="Proteomes" id="UP001519287">
    <property type="component" value="Unassembled WGS sequence"/>
</dbReference>
<evidence type="ECO:0008006" key="3">
    <source>
        <dbReference type="Google" id="ProtNLM"/>
    </source>
</evidence>
<comment type="caution">
    <text evidence="1">The sequence shown here is derived from an EMBL/GenBank/DDBJ whole genome shotgun (WGS) entry which is preliminary data.</text>
</comment>
<name>A0ABS4IY64_9BACL</name>
<dbReference type="RefSeq" id="WP_209973613.1">
    <property type="nucleotide sequence ID" value="NZ_JAGGLB010000014.1"/>
</dbReference>
<evidence type="ECO:0000313" key="1">
    <source>
        <dbReference type="EMBL" id="MBP1992524.1"/>
    </source>
</evidence>
<sequence length="58" mass="6690">MIILKGDIVRTKSGETGEVIETWGIARTFIRLKRDSDGRSIPMFESEVVELIRRKVKK</sequence>
<dbReference type="EMBL" id="JAGGLB010000014">
    <property type="protein sequence ID" value="MBP1992524.1"/>
    <property type="molecule type" value="Genomic_DNA"/>
</dbReference>
<gene>
    <name evidence="1" type="ORF">J2Z66_004133</name>
</gene>
<proteinExistence type="predicted"/>
<organism evidence="1 2">
    <name type="scientific">Paenibacillus eucommiae</name>
    <dbReference type="NCBI Taxonomy" id="1355755"/>
    <lineage>
        <taxon>Bacteria</taxon>
        <taxon>Bacillati</taxon>
        <taxon>Bacillota</taxon>
        <taxon>Bacilli</taxon>
        <taxon>Bacillales</taxon>
        <taxon>Paenibacillaceae</taxon>
        <taxon>Paenibacillus</taxon>
    </lineage>
</organism>
<protein>
    <recommendedName>
        <fullName evidence="3">DUF2187 domain-containing protein</fullName>
    </recommendedName>
</protein>
<keyword evidence="2" id="KW-1185">Reference proteome</keyword>